<dbReference type="EMBL" id="CP143810">
    <property type="protein sequence ID" value="WVO21849.1"/>
    <property type="molecule type" value="Genomic_DNA"/>
</dbReference>
<feature type="region of interest" description="Disordered" evidence="1">
    <location>
        <begin position="237"/>
        <end position="425"/>
    </location>
</feature>
<feature type="compositionally biased region" description="Low complexity" evidence="1">
    <location>
        <begin position="11"/>
        <end position="24"/>
    </location>
</feature>
<keyword evidence="3" id="KW-1185">Reference proteome</keyword>
<protein>
    <submittedName>
        <fullName evidence="2">Uncharacterized protein</fullName>
    </submittedName>
</protein>
<evidence type="ECO:0000313" key="3">
    <source>
        <dbReference type="Proteomes" id="UP001432216"/>
    </source>
</evidence>
<sequence>MPSVAARDFASRPSSNSSMQQQQQETPQTTKNNESKVSDDGFIILSDMSSHTSNNALPPPRQANLTPHSHLNVPPPSVNDPYVSRFIKPTEPSDPRRPSLHRSSSAPGEHQAHSLLTPALPLGPEGDGAWKDVHQQPVFEVFNGELTEEGNQMSKKLRHLLETVLKGQEQVGKMHFGLEELGEDDGLETEEKGGKKEDEKGKMYKMLEDRLERREKGVDEIMEKLDALSETLRTYHGLGTPKLSFNHTHTPPQSNHTKHRNTISVPPIKTDFPPHDNPPSSASPKSPTSPTSPTSPRSPSHPSIIRAQSSIDRPSIMRAPQPHSPLRQTFRPETTSSGEEEHSSHPYGARPDSAFNNLSPLRLESERSPDSLLSSPPPQNQPKTKSFWEMEDERDREKGHKQQWLENVDQVTDSPFQMEDKSRPF</sequence>
<feature type="region of interest" description="Disordered" evidence="1">
    <location>
        <begin position="178"/>
        <end position="201"/>
    </location>
</feature>
<reference evidence="2 3" key="1">
    <citation type="submission" date="2024-01" db="EMBL/GenBank/DDBJ databases">
        <title>Comparative genomics of Cryptococcus and Kwoniella reveals pathogenesis evolution and contrasting modes of karyotype evolution via chromosome fusion or intercentromeric recombination.</title>
        <authorList>
            <person name="Coelho M.A."/>
            <person name="David-Palma M."/>
            <person name="Shea T."/>
            <person name="Bowers K."/>
            <person name="McGinley-Smith S."/>
            <person name="Mohammad A.W."/>
            <person name="Gnirke A."/>
            <person name="Yurkov A.M."/>
            <person name="Nowrousian M."/>
            <person name="Sun S."/>
            <person name="Cuomo C.A."/>
            <person name="Heitman J."/>
        </authorList>
    </citation>
    <scope>NUCLEOTIDE SEQUENCE [LARGE SCALE GENOMIC DNA]</scope>
    <source>
        <strain evidence="2 3">7685027</strain>
    </source>
</reference>
<evidence type="ECO:0000313" key="2">
    <source>
        <dbReference type="EMBL" id="WVO21849.1"/>
    </source>
</evidence>
<organism evidence="2 3">
    <name type="scientific">Cryptococcus decagattii</name>
    <dbReference type="NCBI Taxonomy" id="1859122"/>
    <lineage>
        <taxon>Eukaryota</taxon>
        <taxon>Fungi</taxon>
        <taxon>Dikarya</taxon>
        <taxon>Basidiomycota</taxon>
        <taxon>Agaricomycotina</taxon>
        <taxon>Tremellomycetes</taxon>
        <taxon>Tremellales</taxon>
        <taxon>Cryptococcaceae</taxon>
        <taxon>Cryptococcus</taxon>
        <taxon>Cryptococcus gattii species complex</taxon>
    </lineage>
</organism>
<feature type="compositionally biased region" description="Polar residues" evidence="1">
    <location>
        <begin position="243"/>
        <end position="255"/>
    </location>
</feature>
<dbReference type="Proteomes" id="UP001432216">
    <property type="component" value="Chromosome 5"/>
</dbReference>
<proteinExistence type="predicted"/>
<name>A0ABZ2ATR0_9TREE</name>
<feature type="compositionally biased region" description="Polar residues" evidence="1">
    <location>
        <begin position="47"/>
        <end position="56"/>
    </location>
</feature>
<evidence type="ECO:0000256" key="1">
    <source>
        <dbReference type="SAM" id="MobiDB-lite"/>
    </source>
</evidence>
<gene>
    <name evidence="2" type="ORF">IAS62_003169</name>
</gene>
<feature type="region of interest" description="Disordered" evidence="1">
    <location>
        <begin position="1"/>
        <end position="130"/>
    </location>
</feature>
<dbReference type="RefSeq" id="XP_064721088.1">
    <property type="nucleotide sequence ID" value="XM_064865016.1"/>
</dbReference>
<dbReference type="GeneID" id="89989942"/>
<accession>A0ABZ2ATR0</accession>
<feature type="compositionally biased region" description="Low complexity" evidence="1">
    <location>
        <begin position="278"/>
        <end position="303"/>
    </location>
</feature>
<feature type="compositionally biased region" description="Basic and acidic residues" evidence="1">
    <location>
        <begin position="189"/>
        <end position="201"/>
    </location>
</feature>